<dbReference type="EMBL" id="JAADYS010000365">
    <property type="protein sequence ID" value="KAF4470334.1"/>
    <property type="molecule type" value="Genomic_DNA"/>
</dbReference>
<gene>
    <name evidence="2" type="ORF">FALBO_2759</name>
</gene>
<dbReference type="PANTHER" id="PTHR42083:SF1">
    <property type="entry name" value="MARVEL DOMAIN-CONTAINING PROTEIN"/>
    <property type="match status" value="1"/>
</dbReference>
<sequence length="183" mass="20480">MGVLDLAVSYVLFSTLHLFCFALALTTCGLYGTDIHHANQAHKYSDSKWVYAVVVGSISAVTCVLYFIPFVLRIAGVVAAVWNLILFILWIALFGVFGKVWLSADCRRSMPALDESLADLNVTHVQMYINEDAEGDSGVQRMKNAVWVDLASALLWFIATLAAFGYWWKHRDTRSRFTGRAHV</sequence>
<evidence type="ECO:0000256" key="1">
    <source>
        <dbReference type="SAM" id="Phobius"/>
    </source>
</evidence>
<evidence type="ECO:0000313" key="3">
    <source>
        <dbReference type="Proteomes" id="UP000554235"/>
    </source>
</evidence>
<evidence type="ECO:0000313" key="2">
    <source>
        <dbReference type="EMBL" id="KAF4470334.1"/>
    </source>
</evidence>
<keyword evidence="1" id="KW-1133">Transmembrane helix</keyword>
<feature type="transmembrane region" description="Helical" evidence="1">
    <location>
        <begin position="49"/>
        <end position="68"/>
    </location>
</feature>
<organism evidence="2 3">
    <name type="scientific">Fusarium albosuccineum</name>
    <dbReference type="NCBI Taxonomy" id="1237068"/>
    <lineage>
        <taxon>Eukaryota</taxon>
        <taxon>Fungi</taxon>
        <taxon>Dikarya</taxon>
        <taxon>Ascomycota</taxon>
        <taxon>Pezizomycotina</taxon>
        <taxon>Sordariomycetes</taxon>
        <taxon>Hypocreomycetidae</taxon>
        <taxon>Hypocreales</taxon>
        <taxon>Nectriaceae</taxon>
        <taxon>Fusarium</taxon>
        <taxon>Fusarium decemcellulare species complex</taxon>
    </lineage>
</organism>
<dbReference type="PANTHER" id="PTHR42083">
    <property type="entry name" value="MARVEL DOMAIN-CONTAINING PROTEIN"/>
    <property type="match status" value="1"/>
</dbReference>
<keyword evidence="1" id="KW-0472">Membrane</keyword>
<dbReference type="AlphaFoldDB" id="A0A8H4LMW8"/>
<comment type="caution">
    <text evidence="2">The sequence shown here is derived from an EMBL/GenBank/DDBJ whole genome shotgun (WGS) entry which is preliminary data.</text>
</comment>
<feature type="transmembrane region" description="Helical" evidence="1">
    <location>
        <begin position="74"/>
        <end position="102"/>
    </location>
</feature>
<feature type="transmembrane region" description="Helical" evidence="1">
    <location>
        <begin position="146"/>
        <end position="168"/>
    </location>
</feature>
<feature type="transmembrane region" description="Helical" evidence="1">
    <location>
        <begin position="6"/>
        <end position="28"/>
    </location>
</feature>
<keyword evidence="1" id="KW-0812">Transmembrane</keyword>
<protein>
    <submittedName>
        <fullName evidence="2">Membrane-associating domain-containing</fullName>
    </submittedName>
</protein>
<name>A0A8H4LMW8_9HYPO</name>
<keyword evidence="3" id="KW-1185">Reference proteome</keyword>
<accession>A0A8H4LMW8</accession>
<reference evidence="2 3" key="1">
    <citation type="submission" date="2020-01" db="EMBL/GenBank/DDBJ databases">
        <title>Identification and distribution of gene clusters putatively required for synthesis of sphingolipid metabolism inhibitors in phylogenetically diverse species of the filamentous fungus Fusarium.</title>
        <authorList>
            <person name="Kim H.-S."/>
            <person name="Busman M."/>
            <person name="Brown D.W."/>
            <person name="Divon H."/>
            <person name="Uhlig S."/>
            <person name="Proctor R.H."/>
        </authorList>
    </citation>
    <scope>NUCLEOTIDE SEQUENCE [LARGE SCALE GENOMIC DNA]</scope>
    <source>
        <strain evidence="2 3">NRRL 20459</strain>
    </source>
</reference>
<dbReference type="Proteomes" id="UP000554235">
    <property type="component" value="Unassembled WGS sequence"/>
</dbReference>
<dbReference type="OrthoDB" id="5363290at2759"/>
<proteinExistence type="predicted"/>